<accession>A0A1U7NL25</accession>
<evidence type="ECO:0000313" key="3">
    <source>
        <dbReference type="Proteomes" id="UP000186705"/>
    </source>
</evidence>
<organism evidence="2 3">
    <name type="scientific">Dubosiella newyorkensis</name>
    <dbReference type="NCBI Taxonomy" id="1862672"/>
    <lineage>
        <taxon>Bacteria</taxon>
        <taxon>Bacillati</taxon>
        <taxon>Bacillota</taxon>
        <taxon>Erysipelotrichia</taxon>
        <taxon>Erysipelotrichales</taxon>
        <taxon>Erysipelotrichaceae</taxon>
        <taxon>Dubosiella</taxon>
    </lineage>
</organism>
<sequence>MKLLIKIDSLFDSRIKRLNWLQICVLLYWGWQFLWLSLMMADLFQVQESDSLFLFLDRMKRYDPSVFVRIAFRILNYRSVFSALNLADWIFLSLSVFLVFVYHTKTVWILAGMGSIVIAFISGCLLYGLNIANMSALFHLLKIMAVIALVLSVVFIIIDLYLVIERLLKMGESVDISEKCS</sequence>
<feature type="transmembrane region" description="Helical" evidence="1">
    <location>
        <begin position="141"/>
        <end position="164"/>
    </location>
</feature>
<keyword evidence="1" id="KW-1133">Transmembrane helix</keyword>
<evidence type="ECO:0000313" key="2">
    <source>
        <dbReference type="EMBL" id="OLU45297.1"/>
    </source>
</evidence>
<comment type="caution">
    <text evidence="2">The sequence shown here is derived from an EMBL/GenBank/DDBJ whole genome shotgun (WGS) entry which is preliminary data.</text>
</comment>
<keyword evidence="1" id="KW-0812">Transmembrane</keyword>
<dbReference type="OrthoDB" id="3035460at2"/>
<evidence type="ECO:0000256" key="1">
    <source>
        <dbReference type="SAM" id="Phobius"/>
    </source>
</evidence>
<name>A0A1U7NL25_9FIRM</name>
<dbReference type="RefSeq" id="WP_076341953.1">
    <property type="nucleotide sequence ID" value="NZ_CAPDDE010000044.1"/>
</dbReference>
<protein>
    <submittedName>
        <fullName evidence="2">Uncharacterized protein</fullName>
    </submittedName>
</protein>
<reference evidence="2 3" key="1">
    <citation type="submission" date="2016-11" db="EMBL/GenBank/DDBJ databases">
        <title>Description of two novel members of the family Erysipelotrichaceae: Ileibacterium lipovorans gen. nov., sp. nov. and Dubosiella newyorkensis, gen. nov., sp. nov.</title>
        <authorList>
            <person name="Cox L.M."/>
            <person name="Sohn J."/>
            <person name="Tyrrell K.L."/>
            <person name="Citron D.M."/>
            <person name="Lawson P.A."/>
            <person name="Patel N.B."/>
            <person name="Iizumi T."/>
            <person name="Perez-Perez G.I."/>
            <person name="Goldstein E.J."/>
            <person name="Blaser M.J."/>
        </authorList>
    </citation>
    <scope>NUCLEOTIDE SEQUENCE [LARGE SCALE GENOMIC DNA]</scope>
    <source>
        <strain evidence="2 3">NYU-BL-A4</strain>
    </source>
</reference>
<dbReference type="STRING" id="1862672.BO225_09155"/>
<feature type="transmembrane region" description="Helical" evidence="1">
    <location>
        <begin position="108"/>
        <end position="129"/>
    </location>
</feature>
<dbReference type="EMBL" id="MPKA01000087">
    <property type="protein sequence ID" value="OLU45297.1"/>
    <property type="molecule type" value="Genomic_DNA"/>
</dbReference>
<feature type="transmembrane region" description="Helical" evidence="1">
    <location>
        <begin position="20"/>
        <end position="41"/>
    </location>
</feature>
<keyword evidence="3" id="KW-1185">Reference proteome</keyword>
<gene>
    <name evidence="2" type="ORF">BO225_09155</name>
</gene>
<feature type="transmembrane region" description="Helical" evidence="1">
    <location>
        <begin position="79"/>
        <end position="102"/>
    </location>
</feature>
<dbReference type="Proteomes" id="UP000186705">
    <property type="component" value="Unassembled WGS sequence"/>
</dbReference>
<dbReference type="AlphaFoldDB" id="A0A1U7NL25"/>
<proteinExistence type="predicted"/>
<dbReference type="GeneID" id="78276106"/>
<keyword evidence="1" id="KW-0472">Membrane</keyword>